<feature type="compositionally biased region" description="Polar residues" evidence="1">
    <location>
        <begin position="331"/>
        <end position="343"/>
    </location>
</feature>
<feature type="compositionally biased region" description="Low complexity" evidence="1">
    <location>
        <begin position="29"/>
        <end position="56"/>
    </location>
</feature>
<reference evidence="2" key="1">
    <citation type="submission" date="2023-03" db="EMBL/GenBank/DDBJ databases">
        <title>Massive genome expansion in bonnet fungi (Mycena s.s.) driven by repeated elements and novel gene families across ecological guilds.</title>
        <authorList>
            <consortium name="Lawrence Berkeley National Laboratory"/>
            <person name="Harder C.B."/>
            <person name="Miyauchi S."/>
            <person name="Viragh M."/>
            <person name="Kuo A."/>
            <person name="Thoen E."/>
            <person name="Andreopoulos B."/>
            <person name="Lu D."/>
            <person name="Skrede I."/>
            <person name="Drula E."/>
            <person name="Henrissat B."/>
            <person name="Morin E."/>
            <person name="Kohler A."/>
            <person name="Barry K."/>
            <person name="LaButti K."/>
            <person name="Morin E."/>
            <person name="Salamov A."/>
            <person name="Lipzen A."/>
            <person name="Mereny Z."/>
            <person name="Hegedus B."/>
            <person name="Baldrian P."/>
            <person name="Stursova M."/>
            <person name="Weitz H."/>
            <person name="Taylor A."/>
            <person name="Grigoriev I.V."/>
            <person name="Nagy L.G."/>
            <person name="Martin F."/>
            <person name="Kauserud H."/>
        </authorList>
    </citation>
    <scope>NUCLEOTIDE SEQUENCE</scope>
    <source>
        <strain evidence="2">CBHHK002</strain>
    </source>
</reference>
<proteinExistence type="predicted"/>
<dbReference type="AlphaFoldDB" id="A0AAD7A9H7"/>
<comment type="caution">
    <text evidence="2">The sequence shown here is derived from an EMBL/GenBank/DDBJ whole genome shotgun (WGS) entry which is preliminary data.</text>
</comment>
<feature type="compositionally biased region" description="Basic and acidic residues" evidence="1">
    <location>
        <begin position="377"/>
        <end position="397"/>
    </location>
</feature>
<feature type="region of interest" description="Disordered" evidence="1">
    <location>
        <begin position="331"/>
        <end position="411"/>
    </location>
</feature>
<evidence type="ECO:0000256" key="1">
    <source>
        <dbReference type="SAM" id="MobiDB-lite"/>
    </source>
</evidence>
<organism evidence="2 3">
    <name type="scientific">Mycena albidolilacea</name>
    <dbReference type="NCBI Taxonomy" id="1033008"/>
    <lineage>
        <taxon>Eukaryota</taxon>
        <taxon>Fungi</taxon>
        <taxon>Dikarya</taxon>
        <taxon>Basidiomycota</taxon>
        <taxon>Agaricomycotina</taxon>
        <taxon>Agaricomycetes</taxon>
        <taxon>Agaricomycetidae</taxon>
        <taxon>Agaricales</taxon>
        <taxon>Marasmiineae</taxon>
        <taxon>Mycenaceae</taxon>
        <taxon>Mycena</taxon>
    </lineage>
</organism>
<accession>A0AAD7A9H7</accession>
<evidence type="ECO:0000313" key="3">
    <source>
        <dbReference type="Proteomes" id="UP001218218"/>
    </source>
</evidence>
<feature type="compositionally biased region" description="Basic and acidic residues" evidence="1">
    <location>
        <begin position="711"/>
        <end position="743"/>
    </location>
</feature>
<feature type="compositionally biased region" description="Polar residues" evidence="1">
    <location>
        <begin position="288"/>
        <end position="300"/>
    </location>
</feature>
<gene>
    <name evidence="2" type="ORF">DFH08DRAFT_805834</name>
</gene>
<dbReference type="Proteomes" id="UP001218218">
    <property type="component" value="Unassembled WGS sequence"/>
</dbReference>
<sequence>MAQSNPKPTSYADRTAVTSDRVTRAAKRASSVPTADPPASAAAVPAAATAAPLPVVDESPPVAVTTTMGAPASAAEASPLTAAPAVPGPTAVATPTPVPILVPVSAAVVAALTHTSAATTAAAKPLAVVKTAAPASKATTSSAAKANAVAAARSAAAPAPTAKTTAAGADIAGPPDTEPTALPAATSTATAAAPASALAHQPATTSPPASVAAQNAAKSAEVSVLTTPPRGVIAPTASSTPRGGAHSPGPDFPPVSASSDASPKSHAQKHKENKGKAKAKAPRAPAPTQSWISPTPSPTQSDDEDFLDEGCTSYDLNADLNRALKMSVGQTTDMDTGASSSRRAATHAIVNGTPASPKRPRTDSTARDTPVSPPKRQRADEGEHRDDQQRRQAEPRRLPPPFDTLDGKPPRSSFVPFHEHLTRVIYGLSTHTLYRNHPVRQLSQWDEVPQPKVVATISGGNGDRIQTAELVRTNIADRFNAPRASLLIGTPGLAENNGPDPIAWLIAGISADQAQALIDMGCLCSDTLTIFFHEYHPPISGFMGTWQGFTMAESDAELAHRIIVNAVLADPAITRFVRAHRDLFPSDATADECLELFGDHIITLPINLLSPRGPFVAWNVYVKSPTNVEESFNALHGHFQRLVIDTPFYGQGRIYTRPLHCNICLSIDHPTNLCLLPSIPGWLGPTPETIGALLDATREVLNPRAKKSGGRPRDDKNKGNKGKGKDRDDRKGDRKGGDRRRGN</sequence>
<feature type="region of interest" description="Disordered" evidence="1">
    <location>
        <begin position="166"/>
        <end position="310"/>
    </location>
</feature>
<feature type="region of interest" description="Disordered" evidence="1">
    <location>
        <begin position="701"/>
        <end position="743"/>
    </location>
</feature>
<evidence type="ECO:0000313" key="2">
    <source>
        <dbReference type="EMBL" id="KAJ7352645.1"/>
    </source>
</evidence>
<feature type="region of interest" description="Disordered" evidence="1">
    <location>
        <begin position="1"/>
        <end position="56"/>
    </location>
</feature>
<protein>
    <submittedName>
        <fullName evidence="2">Uncharacterized protein</fullName>
    </submittedName>
</protein>
<keyword evidence="3" id="KW-1185">Reference proteome</keyword>
<name>A0AAD7A9H7_9AGAR</name>
<feature type="compositionally biased region" description="Basic residues" evidence="1">
    <location>
        <begin position="266"/>
        <end position="281"/>
    </location>
</feature>
<dbReference type="EMBL" id="JARIHO010000012">
    <property type="protein sequence ID" value="KAJ7352645.1"/>
    <property type="molecule type" value="Genomic_DNA"/>
</dbReference>
<feature type="compositionally biased region" description="Low complexity" evidence="1">
    <location>
        <begin position="180"/>
        <end position="223"/>
    </location>
</feature>